<dbReference type="Gene3D" id="3.40.50.450">
    <property type="match status" value="1"/>
</dbReference>
<comment type="caution">
    <text evidence="1">The sequence shown here is derived from an EMBL/GenBank/DDBJ whole genome shotgun (WGS) entry which is preliminary data.</text>
</comment>
<organism evidence="1 2">
    <name type="scientific">Harryflintia acetispora</name>
    <dbReference type="NCBI Taxonomy" id="1849041"/>
    <lineage>
        <taxon>Bacteria</taxon>
        <taxon>Bacillati</taxon>
        <taxon>Bacillota</taxon>
        <taxon>Clostridia</taxon>
        <taxon>Eubacteriales</taxon>
        <taxon>Oscillospiraceae</taxon>
        <taxon>Harryflintia</taxon>
    </lineage>
</organism>
<proteinExistence type="predicted"/>
<dbReference type="InterPro" id="IPR010697">
    <property type="entry name" value="YspA"/>
</dbReference>
<dbReference type="RefSeq" id="WP_079697812.1">
    <property type="nucleotide sequence ID" value="NZ_JADNAH010000148.1"/>
</dbReference>
<dbReference type="SUPFAM" id="SSF102405">
    <property type="entry name" value="MCP/YpsA-like"/>
    <property type="match status" value="1"/>
</dbReference>
<protein>
    <submittedName>
        <fullName evidence="1">Phage-like protein YoqJ</fullName>
    </submittedName>
</protein>
<dbReference type="Proteomes" id="UP000294682">
    <property type="component" value="Unassembled WGS sequence"/>
</dbReference>
<evidence type="ECO:0000313" key="2">
    <source>
        <dbReference type="Proteomes" id="UP000294682"/>
    </source>
</evidence>
<keyword evidence="2" id="KW-1185">Reference proteome</keyword>
<dbReference type="Pfam" id="PF06908">
    <property type="entry name" value="YpsA"/>
    <property type="match status" value="1"/>
</dbReference>
<dbReference type="PANTHER" id="PTHR38440">
    <property type="entry name" value="UPF0398 PROTEIN YPSA"/>
    <property type="match status" value="1"/>
</dbReference>
<accession>A0A9X8Y720</accession>
<dbReference type="OrthoDB" id="1795759at2"/>
<evidence type="ECO:0000313" key="1">
    <source>
        <dbReference type="EMBL" id="TCL40682.1"/>
    </source>
</evidence>
<sequence length="171" mass="19472">MEYALRPVSACFTGYRGNKFPFSLQEENPGLMRLCERLEAAVHSAANDGYTDFYCGGAWGFDILAGEAVLRARELREGLRLYCILPHEAQARGWDAGWRERYERMLRGCSGSRALSSGWTKSCYHERNRYMVDRCSRLICYFDGQPGGTAYTVRYALQQGVQLVNLAQEEL</sequence>
<dbReference type="AlphaFoldDB" id="A0A9X8Y720"/>
<gene>
    <name evidence="1" type="ORF">EDD78_1203</name>
</gene>
<dbReference type="PANTHER" id="PTHR38440:SF1">
    <property type="entry name" value="UPF0398 PROTEIN SPR0331"/>
    <property type="match status" value="1"/>
</dbReference>
<name>A0A9X8Y720_9FIRM</name>
<reference evidence="1 2" key="1">
    <citation type="submission" date="2019-03" db="EMBL/GenBank/DDBJ databases">
        <title>Genomic Encyclopedia of Type Strains, Phase IV (KMG-IV): sequencing the most valuable type-strain genomes for metagenomic binning, comparative biology and taxonomic classification.</title>
        <authorList>
            <person name="Goeker M."/>
        </authorList>
    </citation>
    <scope>NUCLEOTIDE SEQUENCE [LARGE SCALE GENOMIC DNA]</scope>
    <source>
        <strain evidence="1 2">DSM 100433</strain>
    </source>
</reference>
<dbReference type="EMBL" id="SLUK01000020">
    <property type="protein sequence ID" value="TCL40682.1"/>
    <property type="molecule type" value="Genomic_DNA"/>
</dbReference>